<dbReference type="Gene3D" id="3.30.565.10">
    <property type="entry name" value="Histidine kinase-like ATPase, C-terminal domain"/>
    <property type="match status" value="1"/>
</dbReference>
<dbReference type="AlphaFoldDB" id="A0A421BT39"/>
<dbReference type="SMART" id="SM00388">
    <property type="entry name" value="HisKA"/>
    <property type="match status" value="1"/>
</dbReference>
<dbReference type="PANTHER" id="PTHR44936:SF5">
    <property type="entry name" value="SENSOR HISTIDINE KINASE ENVZ"/>
    <property type="match status" value="1"/>
</dbReference>
<evidence type="ECO:0000256" key="10">
    <source>
        <dbReference type="ARBA" id="ARBA00022777"/>
    </source>
</evidence>
<keyword evidence="10" id="KW-0418">Kinase</keyword>
<evidence type="ECO:0000256" key="5">
    <source>
        <dbReference type="ARBA" id="ARBA00022519"/>
    </source>
</evidence>
<dbReference type="Proteomes" id="UP000279673">
    <property type="component" value="Unassembled WGS sequence"/>
</dbReference>
<evidence type="ECO:0000256" key="15">
    <source>
        <dbReference type="SAM" id="Phobius"/>
    </source>
</evidence>
<dbReference type="Pfam" id="PF00672">
    <property type="entry name" value="HAMP"/>
    <property type="match status" value="1"/>
</dbReference>
<dbReference type="PROSITE" id="PS50885">
    <property type="entry name" value="HAMP"/>
    <property type="match status" value="1"/>
</dbReference>
<evidence type="ECO:0000256" key="1">
    <source>
        <dbReference type="ARBA" id="ARBA00000085"/>
    </source>
</evidence>
<evidence type="ECO:0000256" key="6">
    <source>
        <dbReference type="ARBA" id="ARBA00022553"/>
    </source>
</evidence>
<dbReference type="InterPro" id="IPR004358">
    <property type="entry name" value="Sig_transdc_His_kin-like_C"/>
</dbReference>
<dbReference type="SMART" id="SM00304">
    <property type="entry name" value="HAMP"/>
    <property type="match status" value="1"/>
</dbReference>
<sequence>MKFDWLKQIMPRGLYGRAALILILPVVTIQLVVSVVFIQRHFERVTRQMTASMLREIALVVDRVEAAPSLAAAQAVIGDLAEPLGLQVELPAKDPEDQITSDQRPFTDLTGIVVIDTIRAGVADLRAIDLSEGSRVKLLVDTPWGVERITFQRAWVSASNPHQLLVLMVVVSLLMTVIAFIFLRNQLRPIQRLARAADAFGKGQVVPYHPSGATEVRTAGAAFVDMRARIIRQIEQRTLMLSGISHDLRTPLTRLRLGLSMLPEDDETRDEIAAMERDVAEMGKLVDAFLDFAREGATAGEPERIDPCRLVARVVEDAERAGQQVALTACPGPGQVEITARPDAIRRALENLIGNGVRYGTRAEVSVVLSPKAVRILVEDDGPGIPPERREEALRPFARLDPSRNQDRGPGVGLGLSIAADVMRRHGGSLRLGESARLGGLCAELVLPR</sequence>
<evidence type="ECO:0000256" key="3">
    <source>
        <dbReference type="ARBA" id="ARBA00012438"/>
    </source>
</evidence>
<dbReference type="InterPro" id="IPR003594">
    <property type="entry name" value="HATPase_dom"/>
</dbReference>
<dbReference type="Gene3D" id="1.10.287.130">
    <property type="match status" value="1"/>
</dbReference>
<organism evidence="18 19">
    <name type="scientific">Paenirhodobacter hankyongi</name>
    <dbReference type="NCBI Taxonomy" id="2294033"/>
    <lineage>
        <taxon>Bacteria</taxon>
        <taxon>Pseudomonadati</taxon>
        <taxon>Pseudomonadota</taxon>
        <taxon>Alphaproteobacteria</taxon>
        <taxon>Rhodobacterales</taxon>
        <taxon>Rhodobacter group</taxon>
        <taxon>Paenirhodobacter</taxon>
    </lineage>
</organism>
<keyword evidence="14 15" id="KW-0472">Membrane</keyword>
<feature type="domain" description="Histidine kinase" evidence="16">
    <location>
        <begin position="243"/>
        <end position="449"/>
    </location>
</feature>
<comment type="caution">
    <text evidence="18">The sequence shown here is derived from an EMBL/GenBank/DDBJ whole genome shotgun (WGS) entry which is preliminary data.</text>
</comment>
<evidence type="ECO:0000256" key="4">
    <source>
        <dbReference type="ARBA" id="ARBA00022475"/>
    </source>
</evidence>
<accession>A0A421BT39</accession>
<evidence type="ECO:0000313" key="19">
    <source>
        <dbReference type="Proteomes" id="UP000279673"/>
    </source>
</evidence>
<dbReference type="SUPFAM" id="SSF55874">
    <property type="entry name" value="ATPase domain of HSP90 chaperone/DNA topoisomerase II/histidine kinase"/>
    <property type="match status" value="1"/>
</dbReference>
<dbReference type="Pfam" id="PF02518">
    <property type="entry name" value="HATPase_c"/>
    <property type="match status" value="1"/>
</dbReference>
<dbReference type="GO" id="GO:0005524">
    <property type="term" value="F:ATP binding"/>
    <property type="evidence" value="ECO:0007669"/>
    <property type="project" value="UniProtKB-KW"/>
</dbReference>
<dbReference type="GO" id="GO:0005886">
    <property type="term" value="C:plasma membrane"/>
    <property type="evidence" value="ECO:0007669"/>
    <property type="project" value="UniProtKB-SubCell"/>
</dbReference>
<comment type="catalytic activity">
    <reaction evidence="1">
        <text>ATP + protein L-histidine = ADP + protein N-phospho-L-histidine.</text>
        <dbReference type="EC" id="2.7.13.3"/>
    </reaction>
</comment>
<dbReference type="PROSITE" id="PS50109">
    <property type="entry name" value="HIS_KIN"/>
    <property type="match status" value="1"/>
</dbReference>
<evidence type="ECO:0000256" key="13">
    <source>
        <dbReference type="ARBA" id="ARBA00023012"/>
    </source>
</evidence>
<evidence type="ECO:0000256" key="14">
    <source>
        <dbReference type="ARBA" id="ARBA00023136"/>
    </source>
</evidence>
<name>A0A421BT39_9RHOB</name>
<feature type="transmembrane region" description="Helical" evidence="15">
    <location>
        <begin position="14"/>
        <end position="38"/>
    </location>
</feature>
<dbReference type="InterPro" id="IPR005467">
    <property type="entry name" value="His_kinase_dom"/>
</dbReference>
<keyword evidence="12 15" id="KW-1133">Transmembrane helix</keyword>
<evidence type="ECO:0000313" key="18">
    <source>
        <dbReference type="EMBL" id="RLL71447.1"/>
    </source>
</evidence>
<feature type="transmembrane region" description="Helical" evidence="15">
    <location>
        <begin position="164"/>
        <end position="183"/>
    </location>
</feature>
<dbReference type="InterPro" id="IPR003660">
    <property type="entry name" value="HAMP_dom"/>
</dbReference>
<keyword evidence="4" id="KW-1003">Cell membrane</keyword>
<dbReference type="EMBL" id="RCHI01000004">
    <property type="protein sequence ID" value="RLL71447.1"/>
    <property type="molecule type" value="Genomic_DNA"/>
</dbReference>
<evidence type="ECO:0000256" key="9">
    <source>
        <dbReference type="ARBA" id="ARBA00022741"/>
    </source>
</evidence>
<evidence type="ECO:0000256" key="8">
    <source>
        <dbReference type="ARBA" id="ARBA00022692"/>
    </source>
</evidence>
<feature type="domain" description="HAMP" evidence="17">
    <location>
        <begin position="184"/>
        <end position="235"/>
    </location>
</feature>
<gene>
    <name evidence="18" type="ORF">DYS74_06120</name>
</gene>
<dbReference type="PANTHER" id="PTHR44936">
    <property type="entry name" value="SENSOR PROTEIN CREC"/>
    <property type="match status" value="1"/>
</dbReference>
<evidence type="ECO:0000259" key="16">
    <source>
        <dbReference type="PROSITE" id="PS50109"/>
    </source>
</evidence>
<dbReference type="InterPro" id="IPR003661">
    <property type="entry name" value="HisK_dim/P_dom"/>
</dbReference>
<protein>
    <recommendedName>
        <fullName evidence="3">histidine kinase</fullName>
        <ecNumber evidence="3">2.7.13.3</ecNumber>
    </recommendedName>
</protein>
<evidence type="ECO:0000256" key="2">
    <source>
        <dbReference type="ARBA" id="ARBA00004429"/>
    </source>
</evidence>
<keyword evidence="11" id="KW-0067">ATP-binding</keyword>
<dbReference type="PRINTS" id="PR00344">
    <property type="entry name" value="BCTRLSENSOR"/>
</dbReference>
<dbReference type="CDD" id="cd00082">
    <property type="entry name" value="HisKA"/>
    <property type="match status" value="1"/>
</dbReference>
<dbReference type="RefSeq" id="WP_121531933.1">
    <property type="nucleotide sequence ID" value="NZ_RCHI01000004.1"/>
</dbReference>
<dbReference type="Pfam" id="PF00512">
    <property type="entry name" value="HisKA"/>
    <property type="match status" value="1"/>
</dbReference>
<evidence type="ECO:0000256" key="12">
    <source>
        <dbReference type="ARBA" id="ARBA00022989"/>
    </source>
</evidence>
<evidence type="ECO:0000259" key="17">
    <source>
        <dbReference type="PROSITE" id="PS50885"/>
    </source>
</evidence>
<dbReference type="SMART" id="SM00387">
    <property type="entry name" value="HATPase_c"/>
    <property type="match status" value="1"/>
</dbReference>
<keyword evidence="9" id="KW-0547">Nucleotide-binding</keyword>
<dbReference type="GO" id="GO:0000155">
    <property type="term" value="F:phosphorelay sensor kinase activity"/>
    <property type="evidence" value="ECO:0007669"/>
    <property type="project" value="InterPro"/>
</dbReference>
<comment type="subcellular location">
    <subcellularLocation>
        <location evidence="2">Cell inner membrane</location>
        <topology evidence="2">Multi-pass membrane protein</topology>
    </subcellularLocation>
</comment>
<evidence type="ECO:0000256" key="11">
    <source>
        <dbReference type="ARBA" id="ARBA00022840"/>
    </source>
</evidence>
<dbReference type="EC" id="2.7.13.3" evidence="3"/>
<dbReference type="InterPro" id="IPR036097">
    <property type="entry name" value="HisK_dim/P_sf"/>
</dbReference>
<keyword evidence="7" id="KW-0808">Transferase</keyword>
<dbReference type="InterPro" id="IPR050980">
    <property type="entry name" value="2C_sensor_his_kinase"/>
</dbReference>
<keyword evidence="5" id="KW-0997">Cell inner membrane</keyword>
<dbReference type="InterPro" id="IPR036890">
    <property type="entry name" value="HATPase_C_sf"/>
</dbReference>
<keyword evidence="19" id="KW-1185">Reference proteome</keyword>
<keyword evidence="8 15" id="KW-0812">Transmembrane</keyword>
<keyword evidence="13" id="KW-0902">Two-component regulatory system</keyword>
<evidence type="ECO:0000256" key="7">
    <source>
        <dbReference type="ARBA" id="ARBA00022679"/>
    </source>
</evidence>
<dbReference type="Gene3D" id="6.10.340.10">
    <property type="match status" value="1"/>
</dbReference>
<dbReference type="SUPFAM" id="SSF47384">
    <property type="entry name" value="Homodimeric domain of signal transducing histidine kinase"/>
    <property type="match status" value="1"/>
</dbReference>
<keyword evidence="6" id="KW-0597">Phosphoprotein</keyword>
<proteinExistence type="predicted"/>
<reference evidence="18 19" key="1">
    <citation type="submission" date="2018-10" db="EMBL/GenBank/DDBJ databases">
        <title>Rhodobacter sp . BO-81.</title>
        <authorList>
            <person name="Im W.T."/>
        </authorList>
    </citation>
    <scope>NUCLEOTIDE SEQUENCE [LARGE SCALE GENOMIC DNA]</scope>
    <source>
        <strain evidence="18 19">BO-81</strain>
    </source>
</reference>